<protein>
    <submittedName>
        <fullName evidence="2">Uncharacterized protein</fullName>
    </submittedName>
</protein>
<feature type="compositionally biased region" description="Basic and acidic residues" evidence="1">
    <location>
        <begin position="617"/>
        <end position="629"/>
    </location>
</feature>
<reference evidence="2 3" key="1">
    <citation type="journal article" date="2012" name="Eukaryot. Cell">
        <title>Genome sequence of the Trichosporon asahii environmental strain CBS 8904.</title>
        <authorList>
            <person name="Yang R.Y."/>
            <person name="Li H.T."/>
            <person name="Zhu H."/>
            <person name="Zhou G.P."/>
            <person name="Wang M."/>
            <person name="Wang L."/>
        </authorList>
    </citation>
    <scope>NUCLEOTIDE SEQUENCE [LARGE SCALE GENOMIC DNA]</scope>
    <source>
        <strain evidence="2 3">CBS 8904</strain>
    </source>
</reference>
<dbReference type="HOGENOM" id="CLU_366895_0_0_1"/>
<dbReference type="AlphaFoldDB" id="K1VLN8"/>
<proteinExistence type="predicted"/>
<dbReference type="Proteomes" id="UP000006757">
    <property type="component" value="Unassembled WGS sequence"/>
</dbReference>
<evidence type="ECO:0000313" key="2">
    <source>
        <dbReference type="EMBL" id="EKD00227.1"/>
    </source>
</evidence>
<sequence>MLLVAWTGLAEEVERVAFTRLAADPSPFLSAAAAVAWANRQVFTVAGIAFGIKAGGYDILATPDSAKLFDGWSSVSPRFDSATDVEQNMTTLYPSFGWGLASWTHGHPGNQLPKVLISTQNAEYNDRIIKTALALLSNLHLVPTIYRSQLMAVAWEGFGILLDRDDSHVLLQTAFHARERKLPMASATDVSDANKARYARKAQDKALQRRATILMDGIAAYGAPLPALPNGLLNDVIMNSWHAHFERYSLSASGIKRLHAAGRDVDAETLSADSYNKILNEDREAIQREGCSAAACVYNGGPWIPAEGGRSPYSAADDVRYVCLHHLQLELFCKLIPWSRCPATVDGTAPTVPGLALPGLLQSLVNPRARISTGFSPINDSSTFLSGPGYVAEQIDERTRLVGVLVSELPTNLKFKTKSLSAKNRNNAVKKLKKAWDEWDGNPPTLPSARRADVTQHWRPRATQLFDTSDAGIDRIQVYGHLSVLREREPGLAQQLDHAQGDERLAAVTALLGKFSSEEVANSMVQAMQALDRDGCSFPECVFGPSTPFLPEEAAFSPYDGRPLCVAHAQVHIFGHFIMIALCRCCRQVALKSLAEQKAAIMASAQSRGIQPDELPPDDRRIRSPRVSEKPWLQSCGAEPRSRNCTKFTRRTKHSGTQYSKEGVEIARRRPKAEVLRMRNDALNVYPTSAPLGAEILRMLGRRAVADLLSRKDEGGHVEAPVTWKGREWACRVTARIHRSKKDVCLVDSAWTGAAGFTEVWLPPLSANYAEESLSYKSVDGLLADLTQKDWSSLLALLSLTGRVHSALLGASLRDNATGEWVAGRDGGAPFHVLKRPARDTATCLPSFLA</sequence>
<feature type="region of interest" description="Disordered" evidence="1">
    <location>
        <begin position="603"/>
        <end position="643"/>
    </location>
</feature>
<evidence type="ECO:0000313" key="3">
    <source>
        <dbReference type="Proteomes" id="UP000006757"/>
    </source>
</evidence>
<comment type="caution">
    <text evidence="2">The sequence shown here is derived from an EMBL/GenBank/DDBJ whole genome shotgun (WGS) entry which is preliminary data.</text>
</comment>
<keyword evidence="3" id="KW-1185">Reference proteome</keyword>
<name>K1VLN8_TRIAC</name>
<gene>
    <name evidence="2" type="ORF">A1Q2_05404</name>
</gene>
<accession>K1VLN8</accession>
<dbReference type="EMBL" id="AMBO01000345">
    <property type="protein sequence ID" value="EKD00227.1"/>
    <property type="molecule type" value="Genomic_DNA"/>
</dbReference>
<dbReference type="InParanoid" id="K1VLN8"/>
<evidence type="ECO:0000256" key="1">
    <source>
        <dbReference type="SAM" id="MobiDB-lite"/>
    </source>
</evidence>
<organism evidence="2 3">
    <name type="scientific">Trichosporon asahii var. asahii (strain CBS 8904)</name>
    <name type="common">Yeast</name>
    <dbReference type="NCBI Taxonomy" id="1220162"/>
    <lineage>
        <taxon>Eukaryota</taxon>
        <taxon>Fungi</taxon>
        <taxon>Dikarya</taxon>
        <taxon>Basidiomycota</taxon>
        <taxon>Agaricomycotina</taxon>
        <taxon>Tremellomycetes</taxon>
        <taxon>Trichosporonales</taxon>
        <taxon>Trichosporonaceae</taxon>
        <taxon>Trichosporon</taxon>
    </lineage>
</organism>